<proteinExistence type="predicted"/>
<dbReference type="EMBL" id="WNTK01008367">
    <property type="protein sequence ID" value="KAG9463027.1"/>
    <property type="molecule type" value="Genomic_DNA"/>
</dbReference>
<keyword evidence="2" id="KW-1185">Reference proteome</keyword>
<protein>
    <submittedName>
        <fullName evidence="1">Uncharacterized protein</fullName>
    </submittedName>
</protein>
<sequence>MNKEGSLTAGLLDAEDVETLPLKTTEKLYIEDLPDLEAVDVNELLPDVRENLTTNQASIWAQSQHQWAL</sequence>
<dbReference type="AlphaFoldDB" id="A0A8J6C4P5"/>
<comment type="caution">
    <text evidence="1">The sequence shown here is derived from an EMBL/GenBank/DDBJ whole genome shotgun (WGS) entry which is preliminary data.</text>
</comment>
<name>A0A8J6C4P5_ELECQ</name>
<organism evidence="1 2">
    <name type="scientific">Eleutherodactylus coqui</name>
    <name type="common">Puerto Rican coqui</name>
    <dbReference type="NCBI Taxonomy" id="57060"/>
    <lineage>
        <taxon>Eukaryota</taxon>
        <taxon>Metazoa</taxon>
        <taxon>Chordata</taxon>
        <taxon>Craniata</taxon>
        <taxon>Vertebrata</taxon>
        <taxon>Euteleostomi</taxon>
        <taxon>Amphibia</taxon>
        <taxon>Batrachia</taxon>
        <taxon>Anura</taxon>
        <taxon>Neobatrachia</taxon>
        <taxon>Hyloidea</taxon>
        <taxon>Eleutherodactylidae</taxon>
        <taxon>Eleutherodactylinae</taxon>
        <taxon>Eleutherodactylus</taxon>
        <taxon>Eleutherodactylus</taxon>
    </lineage>
</organism>
<evidence type="ECO:0000313" key="2">
    <source>
        <dbReference type="Proteomes" id="UP000770717"/>
    </source>
</evidence>
<dbReference type="OrthoDB" id="10669411at2759"/>
<reference evidence="1" key="1">
    <citation type="thesis" date="2020" institute="ProQuest LLC" country="789 East Eisenhower Parkway, Ann Arbor, MI, USA">
        <title>Comparative Genomics and Chromosome Evolution.</title>
        <authorList>
            <person name="Mudd A.B."/>
        </authorList>
    </citation>
    <scope>NUCLEOTIDE SEQUENCE</scope>
    <source>
        <strain evidence="1">HN-11 Male</strain>
        <tissue evidence="1">Kidney and liver</tissue>
    </source>
</reference>
<evidence type="ECO:0000313" key="1">
    <source>
        <dbReference type="EMBL" id="KAG9463027.1"/>
    </source>
</evidence>
<gene>
    <name evidence="1" type="ORF">GDO78_022578</name>
</gene>
<dbReference type="Proteomes" id="UP000770717">
    <property type="component" value="Unassembled WGS sequence"/>
</dbReference>
<accession>A0A8J6C4P5</accession>